<dbReference type="Proteomes" id="UP001634007">
    <property type="component" value="Unassembled WGS sequence"/>
</dbReference>
<feature type="transmembrane region" description="Helical" evidence="8">
    <location>
        <begin position="928"/>
        <end position="951"/>
    </location>
</feature>
<dbReference type="InterPro" id="IPR008250">
    <property type="entry name" value="ATPase_P-typ_transduc_dom_A_sf"/>
</dbReference>
<evidence type="ECO:0000256" key="2">
    <source>
        <dbReference type="ARBA" id="ARBA00022692"/>
    </source>
</evidence>
<evidence type="ECO:0000259" key="9">
    <source>
        <dbReference type="Pfam" id="PF00122"/>
    </source>
</evidence>
<evidence type="ECO:0000313" key="12">
    <source>
        <dbReference type="Proteomes" id="UP001634007"/>
    </source>
</evidence>
<dbReference type="InterPro" id="IPR023299">
    <property type="entry name" value="ATPase_P-typ_cyto_dom_N"/>
</dbReference>
<dbReference type="InterPro" id="IPR023298">
    <property type="entry name" value="ATPase_P-typ_TM_dom_sf"/>
</dbReference>
<dbReference type="Pfam" id="PF00689">
    <property type="entry name" value="Cation_ATPase_C"/>
    <property type="match status" value="1"/>
</dbReference>
<dbReference type="Gene3D" id="2.70.150.10">
    <property type="entry name" value="Calcium-transporting ATPase, cytoplasmic transduction domain A"/>
    <property type="match status" value="1"/>
</dbReference>
<evidence type="ECO:0000256" key="7">
    <source>
        <dbReference type="ARBA" id="ARBA00023136"/>
    </source>
</evidence>
<dbReference type="Gene3D" id="1.20.1110.10">
    <property type="entry name" value="Calcium-transporting ATPase, transmembrane domain"/>
    <property type="match status" value="2"/>
</dbReference>
<feature type="transmembrane region" description="Helical" evidence="8">
    <location>
        <begin position="785"/>
        <end position="803"/>
    </location>
</feature>
<feature type="transmembrane region" description="Helical" evidence="8">
    <location>
        <begin position="237"/>
        <end position="254"/>
    </location>
</feature>
<dbReference type="Pfam" id="PF13246">
    <property type="entry name" value="Cation_ATPase"/>
    <property type="match status" value="1"/>
</dbReference>
<dbReference type="AlphaFoldDB" id="A0ABD3KPD7"/>
<feature type="transmembrane region" description="Helical" evidence="8">
    <location>
        <begin position="205"/>
        <end position="225"/>
    </location>
</feature>
<organism evidence="11 12">
    <name type="scientific">Eucalyptus globulus</name>
    <name type="common">Tasmanian blue gum</name>
    <dbReference type="NCBI Taxonomy" id="34317"/>
    <lineage>
        <taxon>Eukaryota</taxon>
        <taxon>Viridiplantae</taxon>
        <taxon>Streptophyta</taxon>
        <taxon>Embryophyta</taxon>
        <taxon>Tracheophyta</taxon>
        <taxon>Spermatophyta</taxon>
        <taxon>Magnoliopsida</taxon>
        <taxon>eudicotyledons</taxon>
        <taxon>Gunneridae</taxon>
        <taxon>Pentapetalae</taxon>
        <taxon>rosids</taxon>
        <taxon>malvids</taxon>
        <taxon>Myrtales</taxon>
        <taxon>Myrtaceae</taxon>
        <taxon>Myrtoideae</taxon>
        <taxon>Eucalypteae</taxon>
        <taxon>Eucalyptus</taxon>
    </lineage>
</organism>
<dbReference type="SUPFAM" id="SSF56784">
    <property type="entry name" value="HAD-like"/>
    <property type="match status" value="1"/>
</dbReference>
<dbReference type="Pfam" id="PF00702">
    <property type="entry name" value="Hydrolase"/>
    <property type="match status" value="1"/>
</dbReference>
<dbReference type="SUPFAM" id="SSF81653">
    <property type="entry name" value="Calcium ATPase, transduction domain A"/>
    <property type="match status" value="1"/>
</dbReference>
<proteinExistence type="predicted"/>
<keyword evidence="5" id="KW-0460">Magnesium</keyword>
<feature type="transmembrane region" description="Helical" evidence="8">
    <location>
        <begin position="450"/>
        <end position="472"/>
    </location>
</feature>
<evidence type="ECO:0000256" key="8">
    <source>
        <dbReference type="SAM" id="Phobius"/>
    </source>
</evidence>
<evidence type="ECO:0000256" key="5">
    <source>
        <dbReference type="ARBA" id="ARBA00022842"/>
    </source>
</evidence>
<dbReference type="EMBL" id="JBJKBG010000005">
    <property type="protein sequence ID" value="KAL3740904.1"/>
    <property type="molecule type" value="Genomic_DNA"/>
</dbReference>
<dbReference type="Gene3D" id="3.40.1110.10">
    <property type="entry name" value="Calcium-transporting ATPase, cytoplasmic domain N"/>
    <property type="match status" value="1"/>
</dbReference>
<dbReference type="InterPro" id="IPR036412">
    <property type="entry name" value="HAD-like_sf"/>
</dbReference>
<dbReference type="InterPro" id="IPR059000">
    <property type="entry name" value="ATPase_P-type_domA"/>
</dbReference>
<dbReference type="NCBIfam" id="TIGR01494">
    <property type="entry name" value="ATPase_P-type"/>
    <property type="match status" value="1"/>
</dbReference>
<dbReference type="EMBL" id="JBJKBG010000005">
    <property type="protein sequence ID" value="KAL3740902.1"/>
    <property type="molecule type" value="Genomic_DNA"/>
</dbReference>
<feature type="transmembrane region" description="Helical" evidence="8">
    <location>
        <begin position="815"/>
        <end position="833"/>
    </location>
</feature>
<sequence>MSQKSFADDLDIESQQKNLLVDAGGAPRRRWQLVSSVLRANSILISITKKTLIRASAVDDQDVESQQPTRLNTGKTLRRRWHLVYLVVKALRGFVSTANNPVMETQLDSAELLEPEPISERHIDWYNNHEAADVVTEIARMTKEKNLSTLQEFGGVPGVAEALGSDMVKGIPGHEKDRHARSPALLRPKPEVHNRNFIHFLRKSFNSSTIFLLLIFAILSFAFGIKEKGLRTGWYEGALTLAAVILIVIVRSICEFRNESSRHLSRNQLWQNGEMEVQVLRGGCRQTICISDVLLGDIVLLEKEDRVPADGLLIPTESLEVDDKADPIINDQNPFLFYGSIVTHGTGKMLVTSVGAETKWGVRLSGAPLSQGTTVEKQLNKLSTLIQVISIVNSVIIAVVLFLRFKLEKKHEKSGLPDFSGKPQPLKELIEAIERVALKPRGMLNMLTSFTLLLVGIAEGMPLAITIAITRWNKKMLGDKMFAQVPCCIVTMASVTTICTDETAVLTLIPQEVAECWIGKEELIRENPKITVDVQDAALPVKEGGNGPRFLHCKGPATPILDLCSQFYDTEGKTRTLNISEKRYFENRINQMQSEGLESIAFACKQVDDSGIDEGNLKMVGLLGLKNTGQEDNREVINFFREAGIKVLLASSKGVSMLEDIATAIGVIQPDSDAQVITGKEFQKGSDEGRMDMITRISVMGNSCPSDIDRLVSCLKDQGHTVAVVGDTTNDVPTLKAADVGLTFATRSTEIARESSDIVIREGNFTSILAIINCGRCIYSNIRKYIQFQLTMTLAGSLIPLITNASHGSSPITTIQFHWAISVLTPLGGLALLMEPPREMLMKKFTLGRDEQLITKAMWVNVFIQTAYQASLFATIQSKGPAMLRLNEKPIGTLIFNSFFLCQLSNMFNAREPENKNIFRKVHRSKWFWMGTVTALLLQFTFFEIAHIIAGDSRLTYAEWGMCLLPGIISWCIDLAGKCICLMIKSCVTKPPGSVVRDNGNLTSADPEPAGDLELPLMQEVEGPTYQS</sequence>
<comment type="subcellular location">
    <subcellularLocation>
        <location evidence="1">Membrane</location>
    </subcellularLocation>
</comment>
<dbReference type="InterPro" id="IPR023214">
    <property type="entry name" value="HAD_sf"/>
</dbReference>
<comment type="caution">
    <text evidence="11">The sequence shown here is derived from an EMBL/GenBank/DDBJ whole genome shotgun (WGS) entry which is preliminary data.</text>
</comment>
<feature type="domain" description="Cation-transporting P-type ATPase C-terminal" evidence="10">
    <location>
        <begin position="810"/>
        <end position="978"/>
    </location>
</feature>
<keyword evidence="7 8" id="KW-0472">Membrane</keyword>
<dbReference type="GO" id="GO:0016020">
    <property type="term" value="C:membrane"/>
    <property type="evidence" value="ECO:0007669"/>
    <property type="project" value="UniProtKB-SubCell"/>
</dbReference>
<keyword evidence="12" id="KW-1185">Reference proteome</keyword>
<reference evidence="11 12" key="1">
    <citation type="submission" date="2024-11" db="EMBL/GenBank/DDBJ databases">
        <title>Chromosome-level genome assembly of Eucalyptus globulus Labill. provides insights into its genome evolution.</title>
        <authorList>
            <person name="Li X."/>
        </authorList>
    </citation>
    <scope>NUCLEOTIDE SEQUENCE [LARGE SCALE GENOMIC DNA]</scope>
    <source>
        <strain evidence="11">CL2024</strain>
        <tissue evidence="11">Fresh tender leaves</tissue>
    </source>
</reference>
<dbReference type="SUPFAM" id="SSF81665">
    <property type="entry name" value="Calcium ATPase, transmembrane domain M"/>
    <property type="match status" value="1"/>
</dbReference>
<dbReference type="InterPro" id="IPR006068">
    <property type="entry name" value="ATPase_P-typ_cation-transptr_C"/>
</dbReference>
<evidence type="ECO:0000313" key="11">
    <source>
        <dbReference type="EMBL" id="KAL3740904.1"/>
    </source>
</evidence>
<evidence type="ECO:0000256" key="6">
    <source>
        <dbReference type="ARBA" id="ARBA00022989"/>
    </source>
</evidence>
<feature type="transmembrane region" description="Helical" evidence="8">
    <location>
        <begin position="957"/>
        <end position="976"/>
    </location>
</feature>
<dbReference type="PANTHER" id="PTHR24093">
    <property type="entry name" value="CATION TRANSPORTING ATPASE"/>
    <property type="match status" value="1"/>
</dbReference>
<feature type="transmembrane region" description="Helical" evidence="8">
    <location>
        <begin position="385"/>
        <end position="405"/>
    </location>
</feature>
<dbReference type="PRINTS" id="PR00120">
    <property type="entry name" value="HATPASE"/>
</dbReference>
<keyword evidence="6 8" id="KW-1133">Transmembrane helix</keyword>
<keyword evidence="3" id="KW-0479">Metal-binding</keyword>
<protein>
    <recommendedName>
        <fullName evidence="13">Calcium-transporting ATPase</fullName>
    </recommendedName>
</protein>
<evidence type="ECO:0000256" key="4">
    <source>
        <dbReference type="ARBA" id="ARBA00022837"/>
    </source>
</evidence>
<feature type="domain" description="P-type ATPase A" evidence="9">
    <location>
        <begin position="276"/>
        <end position="361"/>
    </location>
</feature>
<dbReference type="GO" id="GO:0046872">
    <property type="term" value="F:metal ion binding"/>
    <property type="evidence" value="ECO:0007669"/>
    <property type="project" value="UniProtKB-KW"/>
</dbReference>
<evidence type="ECO:0000256" key="3">
    <source>
        <dbReference type="ARBA" id="ARBA00022723"/>
    </source>
</evidence>
<dbReference type="Gene3D" id="3.40.50.1000">
    <property type="entry name" value="HAD superfamily/HAD-like"/>
    <property type="match status" value="1"/>
</dbReference>
<gene>
    <name evidence="11" type="ORF">ACJRO7_022086</name>
</gene>
<accession>A0ABD3KPD7</accession>
<dbReference type="InterPro" id="IPR001757">
    <property type="entry name" value="P_typ_ATPase"/>
</dbReference>
<evidence type="ECO:0008006" key="13">
    <source>
        <dbReference type="Google" id="ProtNLM"/>
    </source>
</evidence>
<name>A0ABD3KPD7_EUCGL</name>
<keyword evidence="4" id="KW-0106">Calcium</keyword>
<dbReference type="Pfam" id="PF00122">
    <property type="entry name" value="E1-E2_ATPase"/>
    <property type="match status" value="1"/>
</dbReference>
<dbReference type="PRINTS" id="PR00119">
    <property type="entry name" value="CATATPASE"/>
</dbReference>
<evidence type="ECO:0000259" key="10">
    <source>
        <dbReference type="Pfam" id="PF00689"/>
    </source>
</evidence>
<dbReference type="PANTHER" id="PTHR24093:SF470">
    <property type="entry name" value="CALCIUM-TRANSPORTING ATPASE 12, PLASMA MEMBRANE-TYPE-LIKE"/>
    <property type="match status" value="1"/>
</dbReference>
<keyword evidence="2 8" id="KW-0812">Transmembrane</keyword>
<evidence type="ECO:0000256" key="1">
    <source>
        <dbReference type="ARBA" id="ARBA00004370"/>
    </source>
</evidence>